<evidence type="ECO:0000313" key="3">
    <source>
        <dbReference type="EMBL" id="TEA38022.1"/>
    </source>
</evidence>
<feature type="domain" description="Pentraxin (PTX)" evidence="2">
    <location>
        <begin position="11"/>
        <end position="50"/>
    </location>
</feature>
<dbReference type="InterPro" id="IPR001759">
    <property type="entry name" value="PTX_dom"/>
</dbReference>
<evidence type="ECO:0000256" key="1">
    <source>
        <dbReference type="PROSITE-ProRule" id="PRU01172"/>
    </source>
</evidence>
<proteinExistence type="predicted"/>
<comment type="caution">
    <text evidence="1">Lacks conserved residue(s) required for the propagation of feature annotation.</text>
</comment>
<reference evidence="3 4" key="1">
    <citation type="journal article" date="2018" name="Genomics">
        <title>Molecular footprints of inshore aquatic adaptation in Indo-Pacific humpback dolphin (Sousa chinensis).</title>
        <authorList>
            <person name="Ming Y."/>
            <person name="Jian J."/>
            <person name="Yu F."/>
            <person name="Yu X."/>
            <person name="Wang J."/>
            <person name="Liu W."/>
        </authorList>
    </citation>
    <scope>NUCLEOTIDE SEQUENCE [LARGE SCALE GENOMIC DNA]</scope>
    <source>
        <strain evidence="3">MY-2018</strain>
        <tissue evidence="3">Skin</tissue>
    </source>
</reference>
<dbReference type="EMBL" id="QWLN02004850">
    <property type="protein sequence ID" value="TEA38022.1"/>
    <property type="molecule type" value="Genomic_DNA"/>
</dbReference>
<accession>A0A484GQL2</accession>
<dbReference type="PROSITE" id="PS51828">
    <property type="entry name" value="PTX_2"/>
    <property type="match status" value="1"/>
</dbReference>
<feature type="non-terminal residue" evidence="3">
    <location>
        <position position="50"/>
    </location>
</feature>
<gene>
    <name evidence="3" type="ORF">DBR06_SOUSAS27910012</name>
</gene>
<organism evidence="3 4">
    <name type="scientific">Sousa chinensis</name>
    <name type="common">Indo-pacific humpbacked dolphin</name>
    <name type="synonym">Steno chinensis</name>
    <dbReference type="NCBI Taxonomy" id="103600"/>
    <lineage>
        <taxon>Eukaryota</taxon>
        <taxon>Metazoa</taxon>
        <taxon>Chordata</taxon>
        <taxon>Craniata</taxon>
        <taxon>Vertebrata</taxon>
        <taxon>Euteleostomi</taxon>
        <taxon>Mammalia</taxon>
        <taxon>Eutheria</taxon>
        <taxon>Laurasiatheria</taxon>
        <taxon>Artiodactyla</taxon>
        <taxon>Whippomorpha</taxon>
        <taxon>Cetacea</taxon>
        <taxon>Odontoceti</taxon>
        <taxon>Delphinidae</taxon>
        <taxon>Sousa</taxon>
    </lineage>
</organism>
<keyword evidence="4" id="KW-1185">Reference proteome</keyword>
<dbReference type="Proteomes" id="UP000295264">
    <property type="component" value="Unassembled WGS sequence"/>
</dbReference>
<evidence type="ECO:0000313" key="4">
    <source>
        <dbReference type="Proteomes" id="UP000295264"/>
    </source>
</evidence>
<protein>
    <recommendedName>
        <fullName evidence="2">Pentraxin (PTX) domain-containing protein</fullName>
    </recommendedName>
</protein>
<name>A0A484GQL2_SOUCH</name>
<comment type="caution">
    <text evidence="3">The sequence shown here is derived from an EMBL/GenBank/DDBJ whole genome shotgun (WGS) entry which is preliminary data.</text>
</comment>
<evidence type="ECO:0000259" key="2">
    <source>
        <dbReference type="PROSITE" id="PS51828"/>
    </source>
</evidence>
<dbReference type="AlphaFoldDB" id="A0A484GQL2"/>
<dbReference type="Pfam" id="PF00354">
    <property type="entry name" value="Pentaxin"/>
    <property type="match status" value="1"/>
</dbReference>
<sequence length="50" mass="5768">MYSLLSLTHMNRKVFIFPKWPSNTHVSLITQLEKPLENFTVCLCACPDLS</sequence>